<proteinExistence type="predicted"/>
<dbReference type="PANTHER" id="PTHR41339:SF1">
    <property type="entry name" value="SECRETED PROTEIN"/>
    <property type="match status" value="1"/>
</dbReference>
<keyword evidence="3" id="KW-1185">Reference proteome</keyword>
<evidence type="ECO:0000313" key="2">
    <source>
        <dbReference type="EMBL" id="RIJ36664.1"/>
    </source>
</evidence>
<keyword evidence="1" id="KW-0732">Signal</keyword>
<dbReference type="RefSeq" id="WP_119432611.1">
    <property type="nucleotide sequence ID" value="NZ_QWGE01000004.1"/>
</dbReference>
<feature type="signal peptide" evidence="1">
    <location>
        <begin position="1"/>
        <end position="21"/>
    </location>
</feature>
<reference evidence="3" key="1">
    <citation type="submission" date="2018-08" db="EMBL/GenBank/DDBJ databases">
        <title>Mucilaginibacter sp. MYSH2.</title>
        <authorList>
            <person name="Seo T."/>
        </authorList>
    </citation>
    <scope>NUCLEOTIDE SEQUENCE [LARGE SCALE GENOMIC DNA]</scope>
    <source>
        <strain evidence="3">KIRAN</strain>
    </source>
</reference>
<dbReference type="OrthoDB" id="1521716at2"/>
<evidence type="ECO:0000256" key="1">
    <source>
        <dbReference type="SAM" id="SignalP"/>
    </source>
</evidence>
<dbReference type="Proteomes" id="UP000266005">
    <property type="component" value="Unassembled WGS sequence"/>
</dbReference>
<accession>A0A399S1U8</accession>
<organism evidence="2 3">
    <name type="scientific">Pontibacter oryzae</name>
    <dbReference type="NCBI Taxonomy" id="2304593"/>
    <lineage>
        <taxon>Bacteria</taxon>
        <taxon>Pseudomonadati</taxon>
        <taxon>Bacteroidota</taxon>
        <taxon>Cytophagia</taxon>
        <taxon>Cytophagales</taxon>
        <taxon>Hymenobacteraceae</taxon>
        <taxon>Pontibacter</taxon>
    </lineage>
</organism>
<feature type="chain" id="PRO_5017314027" evidence="1">
    <location>
        <begin position="22"/>
        <end position="449"/>
    </location>
</feature>
<dbReference type="PROSITE" id="PS51257">
    <property type="entry name" value="PROKAR_LIPOPROTEIN"/>
    <property type="match status" value="1"/>
</dbReference>
<comment type="caution">
    <text evidence="2">The sequence shown here is derived from an EMBL/GenBank/DDBJ whole genome shotgun (WGS) entry which is preliminary data.</text>
</comment>
<gene>
    <name evidence="2" type="ORF">D1627_12525</name>
</gene>
<dbReference type="EMBL" id="QWGE01000004">
    <property type="protein sequence ID" value="RIJ36664.1"/>
    <property type="molecule type" value="Genomic_DNA"/>
</dbReference>
<sequence length="449" mass="46786">MKKLFNLLLVAFLAVSFVACDNNDDDSTPVATGEQFTTEQTNGMMAVSGSTEQDYTMKAGTKYLLKGFVYVKSGATLTIEPGTVIMGDKASKATLIVERGAKIMAEGTAAKPIVFTSAQPAGSRAAGDWGGVIILGKAPVNLGTSAKIEGGVDREFGGTDAADNSGILKYVRIEYPGIAFQPDNEINGLTLGGVGSGTTIDYVQVSFSGDDSFEWFGGSVNAKHLIAYKTVDDMFDTDNGYSGKLQFLLGIANPSVADASGSNGFESDNDGSGSPATPITSPTYSNVTLFGPLGASTTINSNFKRGLHLRRNNKTKLHNSIVLGWPTGLLLDGTATETNAAANEFKIQNTIIAGSSAGKALTVTDGSTFDVATWFNASAKGNAVVANLADLNISGAYNATPSFVKATTTVQPSFTGLDSFFTTVDYVGAFGATDWTAGWANYNPQGTAY</sequence>
<protein>
    <submittedName>
        <fullName evidence="2">T9SS C-terminal target domain-containing protein</fullName>
    </submittedName>
</protein>
<evidence type="ECO:0000313" key="3">
    <source>
        <dbReference type="Proteomes" id="UP000266005"/>
    </source>
</evidence>
<name>A0A399S1U8_9BACT</name>
<dbReference type="PANTHER" id="PTHR41339">
    <property type="entry name" value="LIPL48"/>
    <property type="match status" value="1"/>
</dbReference>
<dbReference type="AlphaFoldDB" id="A0A399S1U8"/>